<name>A0AAV0VSC0_9HEMI</name>
<dbReference type="EMBL" id="CARXXK010000001">
    <property type="protein sequence ID" value="CAI6344611.1"/>
    <property type="molecule type" value="Genomic_DNA"/>
</dbReference>
<dbReference type="AlphaFoldDB" id="A0AAV0VSC0"/>
<comment type="caution">
    <text evidence="1">The sequence shown here is derived from an EMBL/GenBank/DDBJ whole genome shotgun (WGS) entry which is preliminary data.</text>
</comment>
<protein>
    <submittedName>
        <fullName evidence="1">Uncharacterized protein</fullName>
    </submittedName>
</protein>
<evidence type="ECO:0000313" key="1">
    <source>
        <dbReference type="EMBL" id="CAI6344611.1"/>
    </source>
</evidence>
<gene>
    <name evidence="1" type="ORF">MEUPH1_LOCUS1727</name>
</gene>
<dbReference type="Proteomes" id="UP001160148">
    <property type="component" value="Unassembled WGS sequence"/>
</dbReference>
<organism evidence="1 2">
    <name type="scientific">Macrosiphum euphorbiae</name>
    <name type="common">potato aphid</name>
    <dbReference type="NCBI Taxonomy" id="13131"/>
    <lineage>
        <taxon>Eukaryota</taxon>
        <taxon>Metazoa</taxon>
        <taxon>Ecdysozoa</taxon>
        <taxon>Arthropoda</taxon>
        <taxon>Hexapoda</taxon>
        <taxon>Insecta</taxon>
        <taxon>Pterygota</taxon>
        <taxon>Neoptera</taxon>
        <taxon>Paraneoptera</taxon>
        <taxon>Hemiptera</taxon>
        <taxon>Sternorrhyncha</taxon>
        <taxon>Aphidomorpha</taxon>
        <taxon>Aphidoidea</taxon>
        <taxon>Aphididae</taxon>
        <taxon>Macrosiphini</taxon>
        <taxon>Macrosiphum</taxon>
    </lineage>
</organism>
<keyword evidence="2" id="KW-1185">Reference proteome</keyword>
<sequence>MIAGLHTFYFRQSVSLYDWFRSPQSLHHMKKCKYMAGITKWSGMMVKISFKHSLHVGAVRTIGVRSRIILPAFFPALQILFSSTARLELSLEILISLYMSDWEEREREREKYKTDVFCRSPAPILTLYTYYIYIYLRRQSYLFERGADRATEPMSADRE</sequence>
<reference evidence="1 2" key="1">
    <citation type="submission" date="2023-01" db="EMBL/GenBank/DDBJ databases">
        <authorList>
            <person name="Whitehead M."/>
        </authorList>
    </citation>
    <scope>NUCLEOTIDE SEQUENCE [LARGE SCALE GENOMIC DNA]</scope>
</reference>
<evidence type="ECO:0000313" key="2">
    <source>
        <dbReference type="Proteomes" id="UP001160148"/>
    </source>
</evidence>
<accession>A0AAV0VSC0</accession>
<proteinExistence type="predicted"/>